<dbReference type="GO" id="GO:0003847">
    <property type="term" value="F:1-alkyl-2-acetylglycerophosphocholine esterase activity"/>
    <property type="evidence" value="ECO:0007669"/>
    <property type="project" value="TreeGrafter"/>
</dbReference>
<dbReference type="GO" id="GO:0016042">
    <property type="term" value="P:lipid catabolic process"/>
    <property type="evidence" value="ECO:0007669"/>
    <property type="project" value="UniProtKB-KW"/>
</dbReference>
<evidence type="ECO:0008006" key="7">
    <source>
        <dbReference type="Google" id="ProtNLM"/>
    </source>
</evidence>
<dbReference type="Proteomes" id="UP000298616">
    <property type="component" value="Chromosome"/>
</dbReference>
<feature type="transmembrane region" description="Helical" evidence="4">
    <location>
        <begin position="29"/>
        <end position="45"/>
    </location>
</feature>
<evidence type="ECO:0000256" key="3">
    <source>
        <dbReference type="ARBA" id="ARBA00023098"/>
    </source>
</evidence>
<evidence type="ECO:0000313" key="6">
    <source>
        <dbReference type="Proteomes" id="UP000298616"/>
    </source>
</evidence>
<evidence type="ECO:0000313" key="5">
    <source>
        <dbReference type="EMBL" id="QCK16132.1"/>
    </source>
</evidence>
<evidence type="ECO:0000256" key="2">
    <source>
        <dbReference type="ARBA" id="ARBA00022963"/>
    </source>
</evidence>
<dbReference type="SUPFAM" id="SSF53474">
    <property type="entry name" value="alpha/beta-Hydrolases"/>
    <property type="match status" value="1"/>
</dbReference>
<name>A0A4D7JU40_9BACT</name>
<keyword evidence="2" id="KW-0442">Lipid degradation</keyword>
<proteinExistence type="predicted"/>
<dbReference type="RefSeq" id="WP_137091727.1">
    <property type="nucleotide sequence ID" value="NZ_CP028923.1"/>
</dbReference>
<sequence length="488" mass="55429">MRTFEIILLLTVTILPFIKRPLIRKIPSNYLLIFPGIFLSIHLLFEGWRWQMLPAYLLVLIVGWRIKTVDETKSPGLSFIRGTGFLILSVLIIIGWTLPMALPVFSLPKPTGPYQVGTQMVHFKTNMDESITKDPSDKRELMIKVWYPSNANTSSLEGEKYIDNASRVGFATKYGLPPSALNYLDYVKTYAYNEIPVAEKKYPVLIFSHGYGSKATGYYALLTEIASHGYVIINMNHTFESLGVTFPDGRQEYFDYSFQNEISSGSMEVIEPVINAFRKGLDYEQRHPIVKVAAINYFEGDIQDRWANDMQITIDQLEEWNSKGLLKDKLELDKIGVIGHSVGGGSVGKVALRDHRVKAAVNLDGNQWGELIDSIHHIPFLYVSADWPEDHEDINSHIYINKSTDYFYEIKLLNSGHPDFMDIPFMVPVNSLAGTGEIDPYLGTEIITKLTTAFFDKHLKNSQAASLKELDKKYELLEMTIYIGDSIR</sequence>
<keyword evidence="6" id="KW-1185">Reference proteome</keyword>
<accession>A0A4D7JU40</accession>
<feature type="transmembrane region" description="Helical" evidence="4">
    <location>
        <begin position="79"/>
        <end position="98"/>
    </location>
</feature>
<keyword evidence="3" id="KW-0443">Lipid metabolism</keyword>
<dbReference type="EMBL" id="CP028923">
    <property type="protein sequence ID" value="QCK16132.1"/>
    <property type="molecule type" value="Genomic_DNA"/>
</dbReference>
<keyword evidence="1" id="KW-0378">Hydrolase</keyword>
<dbReference type="KEGG" id="fpf:DCC35_15985"/>
<dbReference type="PANTHER" id="PTHR10272:SF0">
    <property type="entry name" value="PLATELET-ACTIVATING FACTOR ACETYLHYDROLASE"/>
    <property type="match status" value="1"/>
</dbReference>
<dbReference type="AlphaFoldDB" id="A0A4D7JU40"/>
<keyword evidence="4" id="KW-0472">Membrane</keyword>
<organism evidence="5 6">
    <name type="scientific">Mangrovivirga cuniculi</name>
    <dbReference type="NCBI Taxonomy" id="2715131"/>
    <lineage>
        <taxon>Bacteria</taxon>
        <taxon>Pseudomonadati</taxon>
        <taxon>Bacteroidota</taxon>
        <taxon>Cytophagia</taxon>
        <taxon>Cytophagales</taxon>
        <taxon>Mangrovivirgaceae</taxon>
        <taxon>Mangrovivirga</taxon>
    </lineage>
</organism>
<dbReference type="PANTHER" id="PTHR10272">
    <property type="entry name" value="PLATELET-ACTIVATING FACTOR ACETYLHYDROLASE"/>
    <property type="match status" value="1"/>
</dbReference>
<dbReference type="Pfam" id="PF03403">
    <property type="entry name" value="PAF-AH_p_II"/>
    <property type="match status" value="1"/>
</dbReference>
<dbReference type="Gene3D" id="3.40.50.1820">
    <property type="entry name" value="alpha/beta hydrolase"/>
    <property type="match status" value="1"/>
</dbReference>
<evidence type="ECO:0000256" key="4">
    <source>
        <dbReference type="SAM" id="Phobius"/>
    </source>
</evidence>
<dbReference type="InterPro" id="IPR029058">
    <property type="entry name" value="AB_hydrolase_fold"/>
</dbReference>
<evidence type="ECO:0000256" key="1">
    <source>
        <dbReference type="ARBA" id="ARBA00022801"/>
    </source>
</evidence>
<gene>
    <name evidence="5" type="ORF">DCC35_15985</name>
</gene>
<keyword evidence="4" id="KW-0812">Transmembrane</keyword>
<dbReference type="OrthoDB" id="9814760at2"/>
<reference evidence="5 6" key="1">
    <citation type="submission" date="2018-04" db="EMBL/GenBank/DDBJ databases">
        <title>Complete genome uncultured novel isolate.</title>
        <authorList>
            <person name="Merlino G."/>
        </authorList>
    </citation>
    <scope>NUCLEOTIDE SEQUENCE [LARGE SCALE GENOMIC DNA]</scope>
    <source>
        <strain evidence="6">R1DC9</strain>
    </source>
</reference>
<protein>
    <recommendedName>
        <fullName evidence="7">Platelet-activating factor acetylhydrolase</fullName>
    </recommendedName>
</protein>
<feature type="transmembrane region" description="Helical" evidence="4">
    <location>
        <begin position="51"/>
        <end position="67"/>
    </location>
</feature>
<keyword evidence="4" id="KW-1133">Transmembrane helix</keyword>